<keyword evidence="3" id="KW-1185">Reference proteome</keyword>
<feature type="compositionally biased region" description="Low complexity" evidence="1">
    <location>
        <begin position="121"/>
        <end position="141"/>
    </location>
</feature>
<dbReference type="EMBL" id="OZ019910">
    <property type="protein sequence ID" value="CAK9211655.1"/>
    <property type="molecule type" value="Genomic_DNA"/>
</dbReference>
<feature type="region of interest" description="Disordered" evidence="1">
    <location>
        <begin position="87"/>
        <end position="143"/>
    </location>
</feature>
<evidence type="ECO:0000256" key="1">
    <source>
        <dbReference type="SAM" id="MobiDB-lite"/>
    </source>
</evidence>
<protein>
    <submittedName>
        <fullName evidence="2">Uncharacterized protein</fullName>
    </submittedName>
</protein>
<sequence>MMRQVLACEIHKVCWVVCDEYVHCVQKALTLSSNSCFPNSLTSDMDYQSAPRRIVGYENHQLEVGSRIWPLVSKNALEMNTIKDHGRSSQFQIRSGMQSSDLQLERLPRKAMPTRSRRSLTRSSCTQMSSSAASSSSSSSSPIELKPNCAQIVAQVPASNSSHRHELQWSQECALSSNKRFLNPLASTSEFKGCTGMDKNFLLKGQEIQTCQAPGEMTFKLPQGLEEEHSNLGSMTNILPRSNFQGKYQCLDRTARIRHHHQVASGEAAGDQKIWPGIAASSSSEHRGAAGLHGSDAAMRKFLWPSAVMSSVARPAGPEAVCERGNHDRSCCNMRTSSSRSLPSSPILPDSRSCHQSCSNVVEYPNILSSKNMARSCSSTTEPAAQSMLRLSHNRSKANKFFERDGLNCRYLLSTDGSMQELLQLENGRGCIDEHQQLGLLRGFDDNYSLQQHTHPPPRPRPARRMNTSLSITEKLVTMKLSAAATVEGSAAADQGHDAAKNGSSCIIADHDREAAEELFKPELQRSHRFYAAGANTVGQERLVLLSSRFDKISCNEEYCRNHEVVDDAETEEAASCVHIDLVAPSAAKFLVETLAVDDDEEEDLSSPEQSARRISAAVPFKWEESPGKPKAQDQSSSRVLQGMHNAILQPSLLQLPPGRLLGAAAAAASLHSATHDWKRTTTLHGSSHLISSSSLQSNTRGTTVASAAKLQLPLKVRSSSSFSAAAAGPQLLQSPFKKSSFDNHAAHENKQFQGSAIACSHYGLEYHTDLVHPATASSKSLSSNAGDDQNAAPFITSGDQLLPFYDRIANVELLNSDPGSCGANAIQAAAAAAVSSKKTSNSSSKSLKKLHPTKLDKSQIAVEAMCKSFKHVLSRCIVRCCNQASCLIIHHDHYKSISLYGT</sequence>
<gene>
    <name evidence="2" type="ORF">CSSPTR1EN2_LOCUS10885</name>
</gene>
<name>A0ABP0U350_9BRYO</name>
<reference evidence="2" key="1">
    <citation type="submission" date="2024-02" db="EMBL/GenBank/DDBJ databases">
        <authorList>
            <consortium name="ELIXIR-Norway"/>
            <consortium name="Elixir Norway"/>
        </authorList>
    </citation>
    <scope>NUCLEOTIDE SEQUENCE</scope>
</reference>
<organism evidence="2 3">
    <name type="scientific">Sphagnum troendelagicum</name>
    <dbReference type="NCBI Taxonomy" id="128251"/>
    <lineage>
        <taxon>Eukaryota</taxon>
        <taxon>Viridiplantae</taxon>
        <taxon>Streptophyta</taxon>
        <taxon>Embryophyta</taxon>
        <taxon>Bryophyta</taxon>
        <taxon>Sphagnophytina</taxon>
        <taxon>Sphagnopsida</taxon>
        <taxon>Sphagnales</taxon>
        <taxon>Sphagnaceae</taxon>
        <taxon>Sphagnum</taxon>
    </lineage>
</organism>
<dbReference type="Proteomes" id="UP001497512">
    <property type="component" value="Chromosome 18"/>
</dbReference>
<feature type="compositionally biased region" description="Polar residues" evidence="1">
    <location>
        <begin position="88"/>
        <end position="102"/>
    </location>
</feature>
<dbReference type="InterPro" id="IPR007789">
    <property type="entry name" value="DUF688"/>
</dbReference>
<accession>A0ABP0U350</accession>
<dbReference type="Pfam" id="PF05097">
    <property type="entry name" value="DUF688"/>
    <property type="match status" value="1"/>
</dbReference>
<evidence type="ECO:0000313" key="3">
    <source>
        <dbReference type="Proteomes" id="UP001497512"/>
    </source>
</evidence>
<evidence type="ECO:0000313" key="2">
    <source>
        <dbReference type="EMBL" id="CAK9211655.1"/>
    </source>
</evidence>
<proteinExistence type="predicted"/>